<keyword evidence="4" id="KW-0808">Transferase</keyword>
<dbReference type="InterPro" id="IPR004839">
    <property type="entry name" value="Aminotransferase_I/II_large"/>
</dbReference>
<sequence length="389" mass="44258">MEEQLETIRTIDNSFSFNLEGKSKASTFEFPEHGGDPAVFKPYSNGSLDNLLDFSVCLNPMGPPESLAHTILGAIHRTGAYPAPFANSLKLRLGDYFGLKPENFLVTHGSTQLIYTLPELWKPSQSVCIIAPCFSEYEKSFELRGIETHFFLLDPEKDFDLRWEVLEPYLKSIENLGGVILGHPASPSGTLCNKDLIEKLLRFTNKNQNFLIVDETFIDFTEQENFLPEIIHDNPYLILIRTFSKFFSIPGIRLGYGIMNPSIQKQLENFIPPWSAGSIELEVGLMCLDETEYMKETRKFLAKERARIGDLLNSFSTVQLFPSDSCSLLFKLTDNSIYPETLYKNLFKENILIRNCGNFRGLNHRFFRVGIRTKDENTSLINALKSCLG</sequence>
<dbReference type="SUPFAM" id="SSF53383">
    <property type="entry name" value="PLP-dependent transferases"/>
    <property type="match status" value="1"/>
</dbReference>
<proteinExistence type="predicted"/>
<dbReference type="EMBL" id="CP048685">
    <property type="protein sequence ID" value="QPJ63615.1"/>
    <property type="molecule type" value="Genomic_DNA"/>
</dbReference>
<dbReference type="InterPro" id="IPR015424">
    <property type="entry name" value="PyrdxlP-dep_Trfase"/>
</dbReference>
<accession>A0A7T0G1P2</accession>
<evidence type="ECO:0000256" key="2">
    <source>
        <dbReference type="ARBA" id="ARBA00022898"/>
    </source>
</evidence>
<keyword evidence="2" id="KW-0663">Pyridoxal phosphate</keyword>
<dbReference type="AlphaFoldDB" id="A0A7T0G1P2"/>
<dbReference type="InterPro" id="IPR015422">
    <property type="entry name" value="PyrdxlP-dep_Trfase_small"/>
</dbReference>
<reference evidence="4 5" key="1">
    <citation type="submission" date="2020-02" db="EMBL/GenBank/DDBJ databases">
        <title>Genomic and physiological characterization of two novel Nitrospinaceae genera.</title>
        <authorList>
            <person name="Mueller A.J."/>
            <person name="Jung M.-Y."/>
            <person name="Strachan C.R."/>
            <person name="Herbold C.W."/>
            <person name="Kirkegaard R.H."/>
            <person name="Daims H."/>
        </authorList>
    </citation>
    <scope>NUCLEOTIDE SEQUENCE [LARGE SCALE GENOMIC DNA]</scope>
    <source>
        <strain evidence="4">EB</strain>
    </source>
</reference>
<dbReference type="Gene3D" id="3.40.640.10">
    <property type="entry name" value="Type I PLP-dependent aspartate aminotransferase-like (Major domain)"/>
    <property type="match status" value="1"/>
</dbReference>
<comment type="cofactor">
    <cofactor evidence="1">
        <name>pyridoxal 5'-phosphate</name>
        <dbReference type="ChEBI" id="CHEBI:597326"/>
    </cofactor>
</comment>
<dbReference type="Pfam" id="PF00155">
    <property type="entry name" value="Aminotran_1_2"/>
    <property type="match status" value="1"/>
</dbReference>
<evidence type="ECO:0000259" key="3">
    <source>
        <dbReference type="Pfam" id="PF00155"/>
    </source>
</evidence>
<dbReference type="InterPro" id="IPR015421">
    <property type="entry name" value="PyrdxlP-dep_Trfase_major"/>
</dbReference>
<organism evidence="4 5">
    <name type="scientific">Candidatus Nitronauta litoralis</name>
    <dbReference type="NCBI Taxonomy" id="2705533"/>
    <lineage>
        <taxon>Bacteria</taxon>
        <taxon>Pseudomonadati</taxon>
        <taxon>Nitrospinota/Tectimicrobiota group</taxon>
        <taxon>Nitrospinota</taxon>
        <taxon>Nitrospinia</taxon>
        <taxon>Nitrospinales</taxon>
        <taxon>Nitrospinaceae</taxon>
        <taxon>Candidatus Nitronauta</taxon>
    </lineage>
</organism>
<dbReference type="Proteomes" id="UP000594688">
    <property type="component" value="Chromosome"/>
</dbReference>
<dbReference type="Gene3D" id="3.90.1150.10">
    <property type="entry name" value="Aspartate Aminotransferase, domain 1"/>
    <property type="match status" value="1"/>
</dbReference>
<evidence type="ECO:0000313" key="4">
    <source>
        <dbReference type="EMBL" id="QPJ63615.1"/>
    </source>
</evidence>
<name>A0A7T0G1P2_9BACT</name>
<dbReference type="GO" id="GO:0008483">
    <property type="term" value="F:transaminase activity"/>
    <property type="evidence" value="ECO:0007669"/>
    <property type="project" value="UniProtKB-KW"/>
</dbReference>
<feature type="domain" description="Aminotransferase class I/classII large" evidence="3">
    <location>
        <begin position="55"/>
        <end position="384"/>
    </location>
</feature>
<dbReference type="GO" id="GO:0030170">
    <property type="term" value="F:pyridoxal phosphate binding"/>
    <property type="evidence" value="ECO:0007669"/>
    <property type="project" value="InterPro"/>
</dbReference>
<dbReference type="CDD" id="cd00609">
    <property type="entry name" value="AAT_like"/>
    <property type="match status" value="1"/>
</dbReference>
<protein>
    <submittedName>
        <fullName evidence="4">Aminotransferase class I/II-fold pyridoxal phosphate-dependent enzyme</fullName>
    </submittedName>
</protein>
<gene>
    <name evidence="4" type="ORF">G3M70_17755</name>
</gene>
<evidence type="ECO:0000313" key="5">
    <source>
        <dbReference type="Proteomes" id="UP000594688"/>
    </source>
</evidence>
<dbReference type="KEGG" id="nli:G3M70_17755"/>
<evidence type="ECO:0000256" key="1">
    <source>
        <dbReference type="ARBA" id="ARBA00001933"/>
    </source>
</evidence>
<dbReference type="PANTHER" id="PTHR42885:SF1">
    <property type="entry name" value="THREONINE-PHOSPHATE DECARBOXYLASE"/>
    <property type="match status" value="1"/>
</dbReference>
<dbReference type="PANTHER" id="PTHR42885">
    <property type="entry name" value="HISTIDINOL-PHOSPHATE AMINOTRANSFERASE-RELATED"/>
    <property type="match status" value="1"/>
</dbReference>
<keyword evidence="4" id="KW-0032">Aminotransferase</keyword>